<dbReference type="PANTHER" id="PTHR42912:SF93">
    <property type="entry name" value="N6-ADENOSINE-METHYLTRANSFERASE TMT1A"/>
    <property type="match status" value="1"/>
</dbReference>
<dbReference type="CDD" id="cd02440">
    <property type="entry name" value="AdoMet_MTases"/>
    <property type="match status" value="1"/>
</dbReference>
<dbReference type="PANTHER" id="PTHR42912">
    <property type="entry name" value="METHYLTRANSFERASE"/>
    <property type="match status" value="1"/>
</dbReference>
<dbReference type="SUPFAM" id="SSF53335">
    <property type="entry name" value="S-adenosyl-L-methionine-dependent methyltransferases"/>
    <property type="match status" value="1"/>
</dbReference>
<dbReference type="Gene3D" id="3.40.50.150">
    <property type="entry name" value="Vaccinia Virus protein VP39"/>
    <property type="match status" value="1"/>
</dbReference>
<dbReference type="Proteomes" id="UP000037712">
    <property type="component" value="Unassembled WGS sequence"/>
</dbReference>
<reference evidence="3" key="2">
    <citation type="submission" date="2015-01" db="EMBL/GenBank/DDBJ databases">
        <title>Draft genome sequence of potential hydrocarbon metabolising strain of Rhodococcus rhodochrous.</title>
        <authorList>
            <person name="Aggarwal R.K."/>
            <person name="Dawar C."/>
        </authorList>
    </citation>
    <scope>NUCLEOTIDE SEQUENCE [LARGE SCALE GENOMIC DNA]</scope>
    <source>
        <strain evidence="3">KG-21</strain>
    </source>
</reference>
<gene>
    <name evidence="2" type="ORF">Z051_01395</name>
</gene>
<evidence type="ECO:0000259" key="1">
    <source>
        <dbReference type="Pfam" id="PF08241"/>
    </source>
</evidence>
<evidence type="ECO:0000313" key="3">
    <source>
        <dbReference type="Proteomes" id="UP000037712"/>
    </source>
</evidence>
<dbReference type="Pfam" id="PF08241">
    <property type="entry name" value="Methyltransf_11"/>
    <property type="match status" value="1"/>
</dbReference>
<dbReference type="InterPro" id="IPR029063">
    <property type="entry name" value="SAM-dependent_MTases_sf"/>
</dbReference>
<keyword evidence="2" id="KW-0808">Transferase</keyword>
<reference evidence="2 3" key="1">
    <citation type="journal article" date="2015" name="Genome Announc.">
        <title>Draft Genome Sequence of Rhodococcus rhodochrous Strain KG-21, a Soil Isolate from Oil Fields of Krishna-Godavari Basin, India.</title>
        <authorList>
            <person name="Dawar C."/>
            <person name="Aggarwal R.K."/>
        </authorList>
    </citation>
    <scope>NUCLEOTIDE SEQUENCE [LARGE SCALE GENOMIC DNA]</scope>
    <source>
        <strain evidence="2 3">KG-21</strain>
    </source>
</reference>
<dbReference type="InterPro" id="IPR013216">
    <property type="entry name" value="Methyltransf_11"/>
</dbReference>
<comment type="caution">
    <text evidence="2">The sequence shown here is derived from an EMBL/GenBank/DDBJ whole genome shotgun (WGS) entry which is preliminary data.</text>
</comment>
<protein>
    <submittedName>
        <fullName evidence="2">Methylase</fullName>
    </submittedName>
</protein>
<dbReference type="RefSeq" id="WP_054371025.1">
    <property type="nucleotide sequence ID" value="NZ_AZYO01000002.1"/>
</dbReference>
<dbReference type="InterPro" id="IPR050508">
    <property type="entry name" value="Methyltransf_Superfamily"/>
</dbReference>
<proteinExistence type="predicted"/>
<dbReference type="AlphaFoldDB" id="A0A0M9WQI3"/>
<dbReference type="GO" id="GO:0008757">
    <property type="term" value="F:S-adenosylmethionine-dependent methyltransferase activity"/>
    <property type="evidence" value="ECO:0007669"/>
    <property type="project" value="InterPro"/>
</dbReference>
<feature type="domain" description="Methyltransferase type 11" evidence="1">
    <location>
        <begin position="45"/>
        <end position="132"/>
    </location>
</feature>
<organism evidence="2 3">
    <name type="scientific">Rhodococcus rhodochrous KG-21</name>
    <dbReference type="NCBI Taxonomy" id="1441923"/>
    <lineage>
        <taxon>Bacteria</taxon>
        <taxon>Bacillati</taxon>
        <taxon>Actinomycetota</taxon>
        <taxon>Actinomycetes</taxon>
        <taxon>Mycobacteriales</taxon>
        <taxon>Nocardiaceae</taxon>
        <taxon>Rhodococcus</taxon>
    </lineage>
</organism>
<dbReference type="PATRIC" id="fig|1441923.3.peg.308"/>
<accession>A0A0M9WQI3</accession>
<dbReference type="EMBL" id="AZYO01000002">
    <property type="protein sequence ID" value="KOS57831.1"/>
    <property type="molecule type" value="Genomic_DNA"/>
</dbReference>
<name>A0A0M9WQI3_RHORH</name>
<keyword evidence="2" id="KW-0489">Methyltransferase</keyword>
<evidence type="ECO:0000313" key="2">
    <source>
        <dbReference type="EMBL" id="KOS57831.1"/>
    </source>
</evidence>
<dbReference type="GO" id="GO:0032259">
    <property type="term" value="P:methylation"/>
    <property type="evidence" value="ECO:0007669"/>
    <property type="project" value="UniProtKB-KW"/>
</dbReference>
<sequence>MTTDAARARDYDTWFDTPWGAHAWAVERAAVDEILPEVAGRSVIEVGCGTGRLVSHLAHRGARVLGVDLSAGMLSVAAGRAPVRLVRADATRLPVSDAVADAAVTIAALEFTDAAAVLAEMARITRPGGRIVALALNPTSPWGWIDRPTRRAPYSAARFVSRRELRRLGDRHGRARVRGRLFTAARFGHRLEPVAALVGRILPWFGAVQVLVVDRAH</sequence>